<evidence type="ECO:0000256" key="8">
    <source>
        <dbReference type="ARBA" id="ARBA00023012"/>
    </source>
</evidence>
<evidence type="ECO:0000256" key="2">
    <source>
        <dbReference type="ARBA" id="ARBA00012438"/>
    </source>
</evidence>
<feature type="transmembrane region" description="Helical" evidence="10">
    <location>
        <begin position="411"/>
        <end position="431"/>
    </location>
</feature>
<dbReference type="EC" id="2.7.13.3" evidence="2"/>
<evidence type="ECO:0000256" key="6">
    <source>
        <dbReference type="ARBA" id="ARBA00022777"/>
    </source>
</evidence>
<keyword evidence="10" id="KW-1133">Transmembrane helix</keyword>
<evidence type="ECO:0000256" key="5">
    <source>
        <dbReference type="ARBA" id="ARBA00022741"/>
    </source>
</evidence>
<evidence type="ECO:0000313" key="13">
    <source>
        <dbReference type="Proteomes" id="UP000800984"/>
    </source>
</evidence>
<evidence type="ECO:0000256" key="3">
    <source>
        <dbReference type="ARBA" id="ARBA00022553"/>
    </source>
</evidence>
<keyword evidence="7" id="KW-0067">ATP-binding</keyword>
<keyword evidence="8" id="KW-0902">Two-component regulatory system</keyword>
<dbReference type="EMBL" id="JAAJBT010000005">
    <property type="protein sequence ID" value="NHM02299.1"/>
    <property type="molecule type" value="Genomic_DNA"/>
</dbReference>
<dbReference type="PROSITE" id="PS50005">
    <property type="entry name" value="TPR"/>
    <property type="match status" value="1"/>
</dbReference>
<evidence type="ECO:0000256" key="10">
    <source>
        <dbReference type="SAM" id="Phobius"/>
    </source>
</evidence>
<name>A0ABX0I5X9_9FLAO</name>
<gene>
    <name evidence="12" type="ORF">G4D72_09285</name>
</gene>
<dbReference type="Pfam" id="PF07730">
    <property type="entry name" value="HisKA_3"/>
    <property type="match status" value="1"/>
</dbReference>
<dbReference type="InterPro" id="IPR011990">
    <property type="entry name" value="TPR-like_helical_dom_sf"/>
</dbReference>
<evidence type="ECO:0000256" key="9">
    <source>
        <dbReference type="PROSITE-ProRule" id="PRU00339"/>
    </source>
</evidence>
<keyword evidence="3" id="KW-0597">Phosphoprotein</keyword>
<feature type="repeat" description="TPR" evidence="9">
    <location>
        <begin position="180"/>
        <end position="213"/>
    </location>
</feature>
<dbReference type="Proteomes" id="UP000800984">
    <property type="component" value="Unassembled WGS sequence"/>
</dbReference>
<evidence type="ECO:0000313" key="12">
    <source>
        <dbReference type="EMBL" id="NHM02299.1"/>
    </source>
</evidence>
<keyword evidence="10" id="KW-0472">Membrane</keyword>
<comment type="caution">
    <text evidence="12">The sequence shown here is derived from an EMBL/GenBank/DDBJ whole genome shotgun (WGS) entry which is preliminary data.</text>
</comment>
<dbReference type="InterPro" id="IPR050482">
    <property type="entry name" value="Sensor_HK_TwoCompSys"/>
</dbReference>
<evidence type="ECO:0000256" key="7">
    <source>
        <dbReference type="ARBA" id="ARBA00022840"/>
    </source>
</evidence>
<dbReference type="Gene3D" id="3.30.565.10">
    <property type="entry name" value="Histidine kinase-like ATPase, C-terminal domain"/>
    <property type="match status" value="1"/>
</dbReference>
<keyword evidence="6" id="KW-0418">Kinase</keyword>
<protein>
    <recommendedName>
        <fullName evidence="2">histidine kinase</fullName>
        <ecNumber evidence="2">2.7.13.3</ecNumber>
    </recommendedName>
</protein>
<proteinExistence type="predicted"/>
<keyword evidence="9" id="KW-0802">TPR repeat</keyword>
<organism evidence="12 13">
    <name type="scientific">Flavobacterium difficile</name>
    <dbReference type="NCBI Taxonomy" id="2709659"/>
    <lineage>
        <taxon>Bacteria</taxon>
        <taxon>Pseudomonadati</taxon>
        <taxon>Bacteroidota</taxon>
        <taxon>Flavobacteriia</taxon>
        <taxon>Flavobacteriales</taxon>
        <taxon>Flavobacteriaceae</taxon>
        <taxon>Flavobacterium</taxon>
    </lineage>
</organism>
<accession>A0ABX0I5X9</accession>
<dbReference type="PANTHER" id="PTHR24421">
    <property type="entry name" value="NITRATE/NITRITE SENSOR PROTEIN NARX-RELATED"/>
    <property type="match status" value="1"/>
</dbReference>
<evidence type="ECO:0000256" key="4">
    <source>
        <dbReference type="ARBA" id="ARBA00022679"/>
    </source>
</evidence>
<dbReference type="Gene3D" id="1.25.40.10">
    <property type="entry name" value="Tetratricopeptide repeat domain"/>
    <property type="match status" value="2"/>
</dbReference>
<comment type="catalytic activity">
    <reaction evidence="1">
        <text>ATP + protein L-histidine = ADP + protein N-phospho-L-histidine.</text>
        <dbReference type="EC" id="2.7.13.3"/>
    </reaction>
</comment>
<keyword evidence="5" id="KW-0547">Nucleotide-binding</keyword>
<dbReference type="PROSITE" id="PS51257">
    <property type="entry name" value="PROKAR_LIPOPROTEIN"/>
    <property type="match status" value="1"/>
</dbReference>
<dbReference type="SUPFAM" id="SSF48452">
    <property type="entry name" value="TPR-like"/>
    <property type="match status" value="1"/>
</dbReference>
<dbReference type="InterPro" id="IPR005467">
    <property type="entry name" value="His_kinase_dom"/>
</dbReference>
<dbReference type="CDD" id="cd16917">
    <property type="entry name" value="HATPase_UhpB-NarQ-NarX-like"/>
    <property type="match status" value="1"/>
</dbReference>
<keyword evidence="13" id="KW-1185">Reference proteome</keyword>
<reference evidence="12 13" key="1">
    <citation type="submission" date="2020-02" db="EMBL/GenBank/DDBJ databases">
        <authorList>
            <person name="Chen W.-M."/>
        </authorList>
    </citation>
    <scope>NUCLEOTIDE SEQUENCE [LARGE SCALE GENOMIC DNA]</scope>
    <source>
        <strain evidence="12 13">KDG-16</strain>
    </source>
</reference>
<evidence type="ECO:0000256" key="1">
    <source>
        <dbReference type="ARBA" id="ARBA00000085"/>
    </source>
</evidence>
<sequence>MRSIIKITTLLFLMLSCQDKKALKTNKDFITYKIKLATSQKELKLIETELEKYNYDTIIRNNLDAISDKYYDLEKFEDYNRISTTILKKSKKINDTTGIIEGLCKKGAYYSNMYRLDSMYYYYTKAENFSLETKNKYLLGTIYLNKAVINQNLNDYYNSEKNSFEALKILKNKHNYYLLYNAFLNIGYASHIQNDPVEAIKYFKKALEITDKIENKKIVLSLKGQVYYYYCLAYNKKNNYEISLNYAKKGLIIDNFKIKDPHVFCNLNNCLGYSKLKLNDINAKNHFIESLNIAKQTNNILAINTSNLYLSEYYLKYNNLQKAYEYSNDALTIANENKLTDDKLKTLLLLAKISPNKATTYFEEYKTLSDSIINTERQTRDKFARIDYETNEIISEKDSIQKEKESILQQLWSISSIAVFVILMILLFYFIKSRNIKNKELKFIQEQQNSKEEIYDLMLNQQHHIEEGKYLEKNRISQELHDGIMGKLTAIRLNLFILKKRKDEETIEKCLPYIDDLQNIEKEIRQISHDLNQNVFDDNVTFISIVENLFTMIKGHSDIEFKLKVDERIDWEIININIKINIYRIIQEALQNIDKYSQATRVNLNMNKKENEIHIKISDNGIGFKIDTNKKGIGIENMKKRMAEINGKFILESKINKGTTINLIF</sequence>
<dbReference type="InterPro" id="IPR011712">
    <property type="entry name" value="Sig_transdc_His_kin_sub3_dim/P"/>
</dbReference>
<keyword evidence="10" id="KW-0812">Transmembrane</keyword>
<dbReference type="SMART" id="SM00028">
    <property type="entry name" value="TPR"/>
    <property type="match status" value="3"/>
</dbReference>
<dbReference type="Gene3D" id="1.20.5.1930">
    <property type="match status" value="1"/>
</dbReference>
<dbReference type="PANTHER" id="PTHR24421:SF10">
    <property type="entry name" value="NITRATE_NITRITE SENSOR PROTEIN NARQ"/>
    <property type="match status" value="1"/>
</dbReference>
<evidence type="ECO:0000259" key="11">
    <source>
        <dbReference type="PROSITE" id="PS50109"/>
    </source>
</evidence>
<keyword evidence="4" id="KW-0808">Transferase</keyword>
<dbReference type="InterPro" id="IPR036890">
    <property type="entry name" value="HATPase_C_sf"/>
</dbReference>
<dbReference type="Pfam" id="PF02518">
    <property type="entry name" value="HATPase_c"/>
    <property type="match status" value="1"/>
</dbReference>
<dbReference type="RefSeq" id="WP_166077407.1">
    <property type="nucleotide sequence ID" value="NZ_JAAJBT010000005.1"/>
</dbReference>
<dbReference type="PROSITE" id="PS50109">
    <property type="entry name" value="HIS_KIN"/>
    <property type="match status" value="1"/>
</dbReference>
<dbReference type="SUPFAM" id="SSF55874">
    <property type="entry name" value="ATPase domain of HSP90 chaperone/DNA topoisomerase II/histidine kinase"/>
    <property type="match status" value="1"/>
</dbReference>
<dbReference type="InterPro" id="IPR003594">
    <property type="entry name" value="HATPase_dom"/>
</dbReference>
<feature type="domain" description="Histidine kinase" evidence="11">
    <location>
        <begin position="479"/>
        <end position="665"/>
    </location>
</feature>
<dbReference type="InterPro" id="IPR019734">
    <property type="entry name" value="TPR_rpt"/>
</dbReference>